<organism evidence="1 2">
    <name type="scientific">Rhizocola hellebori</name>
    <dbReference type="NCBI Taxonomy" id="1392758"/>
    <lineage>
        <taxon>Bacteria</taxon>
        <taxon>Bacillati</taxon>
        <taxon>Actinomycetota</taxon>
        <taxon>Actinomycetes</taxon>
        <taxon>Micromonosporales</taxon>
        <taxon>Micromonosporaceae</taxon>
        <taxon>Rhizocola</taxon>
    </lineage>
</organism>
<dbReference type="InterPro" id="IPR044925">
    <property type="entry name" value="His-Me_finger_sf"/>
</dbReference>
<evidence type="ECO:0008006" key="3">
    <source>
        <dbReference type="Google" id="ProtNLM"/>
    </source>
</evidence>
<name>A0A8J3VIS0_9ACTN</name>
<dbReference type="AlphaFoldDB" id="A0A8J3VIS0"/>
<proteinExistence type="predicted"/>
<accession>A0A8J3VIS0</accession>
<keyword evidence="2" id="KW-1185">Reference proteome</keyword>
<dbReference type="Proteomes" id="UP000612899">
    <property type="component" value="Unassembled WGS sequence"/>
</dbReference>
<evidence type="ECO:0000313" key="1">
    <source>
        <dbReference type="EMBL" id="GIH07346.1"/>
    </source>
</evidence>
<comment type="caution">
    <text evidence="1">The sequence shown here is derived from an EMBL/GenBank/DDBJ whole genome shotgun (WGS) entry which is preliminary data.</text>
</comment>
<reference evidence="1" key="1">
    <citation type="submission" date="2021-01" db="EMBL/GenBank/DDBJ databases">
        <title>Whole genome shotgun sequence of Rhizocola hellebori NBRC 109834.</title>
        <authorList>
            <person name="Komaki H."/>
            <person name="Tamura T."/>
        </authorList>
    </citation>
    <scope>NUCLEOTIDE SEQUENCE</scope>
    <source>
        <strain evidence="1">NBRC 109834</strain>
    </source>
</reference>
<gene>
    <name evidence="1" type="ORF">Rhe02_54130</name>
</gene>
<evidence type="ECO:0000313" key="2">
    <source>
        <dbReference type="Proteomes" id="UP000612899"/>
    </source>
</evidence>
<dbReference type="EMBL" id="BONY01000036">
    <property type="protein sequence ID" value="GIH07346.1"/>
    <property type="molecule type" value="Genomic_DNA"/>
</dbReference>
<dbReference type="SUPFAM" id="SSF54060">
    <property type="entry name" value="His-Me finger endonucleases"/>
    <property type="match status" value="1"/>
</dbReference>
<protein>
    <recommendedName>
        <fullName evidence="3">HNH endonuclease</fullName>
    </recommendedName>
</protein>
<sequence length="173" mass="19588">MIVTEASIERFMAKVVKQQNGCWRWTAYARAGYGQLSCDSKRISAHRFSYMQFVGPIPDGLTIDHVCHTRDLSCRGGETCPHRRCVNPAHLEAVTQAVNGSRGRAGKLNNPMRDKTHCPQGHPYDLANTYLYFRKRKGCVGRECRPCRNEAVLRHKLRHGHVRSGDSPQDQSP</sequence>